<dbReference type="Gene3D" id="3.80.10.10">
    <property type="entry name" value="Ribonuclease Inhibitor"/>
    <property type="match status" value="1"/>
</dbReference>
<feature type="domain" description="F-box" evidence="1">
    <location>
        <begin position="94"/>
        <end position="160"/>
    </location>
</feature>
<evidence type="ECO:0000313" key="2">
    <source>
        <dbReference type="EMBL" id="KAK0460103.1"/>
    </source>
</evidence>
<proteinExistence type="predicted"/>
<gene>
    <name evidence="2" type="ORF">EV420DRAFT_251226</name>
</gene>
<dbReference type="Pfam" id="PF12937">
    <property type="entry name" value="F-box-like"/>
    <property type="match status" value="1"/>
</dbReference>
<dbReference type="InterPro" id="IPR001810">
    <property type="entry name" value="F-box_dom"/>
</dbReference>
<dbReference type="GeneID" id="85364948"/>
<accession>A0AA39KG07</accession>
<sequence>MPQGLCASCGAASLRYNEVQPPRSPRIQHLLSINEPPLEGEQAALRATVFKGSSVLSDLDATISDVRAVLDALLRDRAQATANIRDATVILHPIRRLPEDILRTIFSSCVPPQKDYLYNLDTGAPPCLGARNPRWTLSQTCRRWRYVALTTSNLWSCIDLDFNLLIRVQRMTVAFKLGLNVERSRSRDLTIRIRSQWDIVDHPALAVLLTCVRRWKNVDIDMPANSFRGLSVCRGLLYSLRYLRLRFHGDPSNPDTLDAFEFAPNLSFLSSGPDFNLQHVPWSQITVYSTWGVNMHCVDVLKKMSNLKSLRVYCGKDALSETPVRLGNLETLTLVDQRMQGQPSAARISECFNTLSTPALKKLVIVHTDLRPWSFPSALPCHLTTLEVVGHLTADHASFVGFLSAIPTLRHLVLRVIGLNGSLLSVLVLRGNENVIAPFLSILDLRLSRWHSNTRSELLGCLDGVTTAEWRTLGVSWKVMVLLDRIQD</sequence>
<reference evidence="2" key="1">
    <citation type="submission" date="2023-06" db="EMBL/GenBank/DDBJ databases">
        <authorList>
            <consortium name="Lawrence Berkeley National Laboratory"/>
            <person name="Ahrendt S."/>
            <person name="Sahu N."/>
            <person name="Indic B."/>
            <person name="Wong-Bajracharya J."/>
            <person name="Merenyi Z."/>
            <person name="Ke H.-M."/>
            <person name="Monk M."/>
            <person name="Kocsube S."/>
            <person name="Drula E."/>
            <person name="Lipzen A."/>
            <person name="Balint B."/>
            <person name="Henrissat B."/>
            <person name="Andreopoulos B."/>
            <person name="Martin F.M."/>
            <person name="Harder C.B."/>
            <person name="Rigling D."/>
            <person name="Ford K.L."/>
            <person name="Foster G.D."/>
            <person name="Pangilinan J."/>
            <person name="Papanicolaou A."/>
            <person name="Barry K."/>
            <person name="LaButti K."/>
            <person name="Viragh M."/>
            <person name="Koriabine M."/>
            <person name="Yan M."/>
            <person name="Riley R."/>
            <person name="Champramary S."/>
            <person name="Plett K.L."/>
            <person name="Tsai I.J."/>
            <person name="Slot J."/>
            <person name="Sipos G."/>
            <person name="Plett J."/>
            <person name="Nagy L.G."/>
            <person name="Grigoriev I.V."/>
        </authorList>
    </citation>
    <scope>NUCLEOTIDE SEQUENCE</scope>
    <source>
        <strain evidence="2">CCBAS 213</strain>
    </source>
</reference>
<dbReference type="RefSeq" id="XP_060332229.1">
    <property type="nucleotide sequence ID" value="XM_060481400.1"/>
</dbReference>
<keyword evidence="3" id="KW-1185">Reference proteome</keyword>
<dbReference type="Proteomes" id="UP001175211">
    <property type="component" value="Unassembled WGS sequence"/>
</dbReference>
<evidence type="ECO:0000313" key="3">
    <source>
        <dbReference type="Proteomes" id="UP001175211"/>
    </source>
</evidence>
<comment type="caution">
    <text evidence="2">The sequence shown here is derived from an EMBL/GenBank/DDBJ whole genome shotgun (WGS) entry which is preliminary data.</text>
</comment>
<dbReference type="InterPro" id="IPR032675">
    <property type="entry name" value="LRR_dom_sf"/>
</dbReference>
<protein>
    <recommendedName>
        <fullName evidence="1">F-box domain-containing protein</fullName>
    </recommendedName>
</protein>
<dbReference type="Gene3D" id="1.20.1280.50">
    <property type="match status" value="1"/>
</dbReference>
<dbReference type="SUPFAM" id="SSF52047">
    <property type="entry name" value="RNI-like"/>
    <property type="match status" value="1"/>
</dbReference>
<dbReference type="AlphaFoldDB" id="A0AA39KG07"/>
<organism evidence="2 3">
    <name type="scientific">Armillaria tabescens</name>
    <name type="common">Ringless honey mushroom</name>
    <name type="synonym">Agaricus tabescens</name>
    <dbReference type="NCBI Taxonomy" id="1929756"/>
    <lineage>
        <taxon>Eukaryota</taxon>
        <taxon>Fungi</taxon>
        <taxon>Dikarya</taxon>
        <taxon>Basidiomycota</taxon>
        <taxon>Agaricomycotina</taxon>
        <taxon>Agaricomycetes</taxon>
        <taxon>Agaricomycetidae</taxon>
        <taxon>Agaricales</taxon>
        <taxon>Marasmiineae</taxon>
        <taxon>Physalacriaceae</taxon>
        <taxon>Desarmillaria</taxon>
    </lineage>
</organism>
<name>A0AA39KG07_ARMTA</name>
<evidence type="ECO:0000259" key="1">
    <source>
        <dbReference type="Pfam" id="PF12937"/>
    </source>
</evidence>
<dbReference type="EMBL" id="JAUEPS010000013">
    <property type="protein sequence ID" value="KAK0460103.1"/>
    <property type="molecule type" value="Genomic_DNA"/>
</dbReference>